<proteinExistence type="predicted"/>
<evidence type="ECO:0000313" key="4">
    <source>
        <dbReference type="Proteomes" id="UP000681343"/>
    </source>
</evidence>
<keyword evidence="1 2" id="KW-0238">DNA-binding</keyword>
<evidence type="ECO:0000256" key="2">
    <source>
        <dbReference type="PROSITE-ProRule" id="PRU00252"/>
    </source>
</evidence>
<evidence type="ECO:0000256" key="1">
    <source>
        <dbReference type="ARBA" id="ARBA00023125"/>
    </source>
</evidence>
<dbReference type="EMBL" id="AP023417">
    <property type="protein sequence ID" value="BCK80156.1"/>
    <property type="molecule type" value="Genomic_DNA"/>
</dbReference>
<dbReference type="KEGG" id="vfa:MM35RIKEN_23480"/>
<dbReference type="Gene3D" id="2.40.50.140">
    <property type="entry name" value="Nucleic acid-binding proteins"/>
    <property type="match status" value="1"/>
</dbReference>
<reference evidence="3" key="1">
    <citation type="submission" date="2020-09" db="EMBL/GenBank/DDBJ databases">
        <title>New species isolated from human feces.</title>
        <authorList>
            <person name="Kitahara M."/>
            <person name="Shigeno Y."/>
            <person name="Shime M."/>
            <person name="Matsumoto Y."/>
            <person name="Nakamura S."/>
            <person name="Motooka D."/>
            <person name="Fukuoka S."/>
            <person name="Nishikawa H."/>
            <person name="Benno Y."/>
        </authorList>
    </citation>
    <scope>NUCLEOTIDE SEQUENCE</scope>
    <source>
        <strain evidence="3">MM35</strain>
        <plasmid evidence="3">pMM35_02</plasmid>
    </source>
</reference>
<accession>A0A810Q356</accession>
<dbReference type="Pfam" id="PF00436">
    <property type="entry name" value="SSB"/>
    <property type="match status" value="1"/>
</dbReference>
<dbReference type="SUPFAM" id="SSF50249">
    <property type="entry name" value="Nucleic acid-binding proteins"/>
    <property type="match status" value="1"/>
</dbReference>
<keyword evidence="3" id="KW-0614">Plasmid</keyword>
<gene>
    <name evidence="3" type="ORF">MM35RIKEN_23480</name>
</gene>
<dbReference type="Proteomes" id="UP000681343">
    <property type="component" value="Plasmid pMM35_02"/>
</dbReference>
<sequence>MANISVVGRIVSDDIELKISANNRPYLRFDLAERTGKGAYARTQYYQVVAFGAIASQFAKRGLCRGALISVEGTLELEDYLKRDGWTRDKRLKVIALRWRYLQPYDTKVPEQVPEIDGEREPLPG</sequence>
<organism evidence="3 4">
    <name type="scientific">Vescimonas fastidiosa</name>
    <dbReference type="NCBI Taxonomy" id="2714353"/>
    <lineage>
        <taxon>Bacteria</taxon>
        <taxon>Bacillati</taxon>
        <taxon>Bacillota</taxon>
        <taxon>Clostridia</taxon>
        <taxon>Eubacteriales</taxon>
        <taxon>Oscillospiraceae</taxon>
        <taxon>Vescimonas</taxon>
    </lineage>
</organism>
<evidence type="ECO:0008006" key="5">
    <source>
        <dbReference type="Google" id="ProtNLM"/>
    </source>
</evidence>
<evidence type="ECO:0000313" key="3">
    <source>
        <dbReference type="EMBL" id="BCK80156.1"/>
    </source>
</evidence>
<name>A0A810Q356_9FIRM</name>
<dbReference type="GO" id="GO:0003697">
    <property type="term" value="F:single-stranded DNA binding"/>
    <property type="evidence" value="ECO:0007669"/>
    <property type="project" value="InterPro"/>
</dbReference>
<dbReference type="InterPro" id="IPR000424">
    <property type="entry name" value="Primosome_PriB/ssb"/>
</dbReference>
<dbReference type="AlphaFoldDB" id="A0A810Q356"/>
<dbReference type="PROSITE" id="PS50935">
    <property type="entry name" value="SSB"/>
    <property type="match status" value="1"/>
</dbReference>
<keyword evidence="4" id="KW-1185">Reference proteome</keyword>
<dbReference type="InterPro" id="IPR012340">
    <property type="entry name" value="NA-bd_OB-fold"/>
</dbReference>
<geneLocation type="plasmid" evidence="3 4">
    <name>pMM35_02</name>
</geneLocation>
<dbReference type="RefSeq" id="WP_212822141.1">
    <property type="nucleotide sequence ID" value="NZ_AP023417.1"/>
</dbReference>
<protein>
    <recommendedName>
        <fullName evidence="5">Single-stranded DNA-binding protein</fullName>
    </recommendedName>
</protein>